<evidence type="ECO:0000256" key="5">
    <source>
        <dbReference type="ARBA" id="ARBA00023204"/>
    </source>
</evidence>
<feature type="compositionally biased region" description="Polar residues" evidence="8">
    <location>
        <begin position="104"/>
        <end position="114"/>
    </location>
</feature>
<evidence type="ECO:0000256" key="1">
    <source>
        <dbReference type="ARBA" id="ARBA00004123"/>
    </source>
</evidence>
<proteinExistence type="inferred from homology"/>
<organism evidence="9 10">
    <name type="scientific">Anopheles dirus</name>
    <dbReference type="NCBI Taxonomy" id="7168"/>
    <lineage>
        <taxon>Eukaryota</taxon>
        <taxon>Metazoa</taxon>
        <taxon>Ecdysozoa</taxon>
        <taxon>Arthropoda</taxon>
        <taxon>Hexapoda</taxon>
        <taxon>Insecta</taxon>
        <taxon>Pterygota</taxon>
        <taxon>Neoptera</taxon>
        <taxon>Endopterygota</taxon>
        <taxon>Diptera</taxon>
        <taxon>Nematocera</taxon>
        <taxon>Culicoidea</taxon>
        <taxon>Culicidae</taxon>
        <taxon>Anophelinae</taxon>
        <taxon>Anopheles</taxon>
    </lineage>
</organism>
<dbReference type="Pfam" id="PF09494">
    <property type="entry name" value="Slx4"/>
    <property type="match status" value="1"/>
</dbReference>
<evidence type="ECO:0000256" key="6">
    <source>
        <dbReference type="ARBA" id="ARBA00023242"/>
    </source>
</evidence>
<dbReference type="STRING" id="7168.A0A182NHH0"/>
<dbReference type="GO" id="GO:0006260">
    <property type="term" value="P:DNA replication"/>
    <property type="evidence" value="ECO:0007669"/>
    <property type="project" value="InterPro"/>
</dbReference>
<evidence type="ECO:0000256" key="7">
    <source>
        <dbReference type="ARBA" id="ARBA00029496"/>
    </source>
</evidence>
<dbReference type="EnsemblMetazoa" id="ADIR007093-RA">
    <property type="protein sequence ID" value="ADIR007093-PA"/>
    <property type="gene ID" value="ADIR007093"/>
</dbReference>
<dbReference type="GO" id="GO:0000712">
    <property type="term" value="P:resolution of meiotic recombination intermediates"/>
    <property type="evidence" value="ECO:0007669"/>
    <property type="project" value="TreeGrafter"/>
</dbReference>
<keyword evidence="3" id="KW-0227">DNA damage</keyword>
<evidence type="ECO:0000313" key="9">
    <source>
        <dbReference type="EnsemblMetazoa" id="ADIR007093-PA"/>
    </source>
</evidence>
<comment type="similarity">
    <text evidence="2">Belongs to the SLX4 family.</text>
</comment>
<comment type="subcellular location">
    <subcellularLocation>
        <location evidence="1">Nucleus</location>
    </subcellularLocation>
</comment>
<evidence type="ECO:0000256" key="8">
    <source>
        <dbReference type="SAM" id="MobiDB-lite"/>
    </source>
</evidence>
<dbReference type="InterPro" id="IPR018574">
    <property type="entry name" value="Structure-sp_endonuc_su_Slx4"/>
</dbReference>
<evidence type="ECO:0000313" key="10">
    <source>
        <dbReference type="Proteomes" id="UP000075884"/>
    </source>
</evidence>
<feature type="region of interest" description="Disordered" evidence="8">
    <location>
        <begin position="373"/>
        <end position="403"/>
    </location>
</feature>
<reference evidence="9" key="2">
    <citation type="submission" date="2020-05" db="UniProtKB">
        <authorList>
            <consortium name="EnsemblMetazoa"/>
        </authorList>
    </citation>
    <scope>IDENTIFICATION</scope>
    <source>
        <strain evidence="9">WRAIR2</strain>
    </source>
</reference>
<accession>A0A182NHH0</accession>
<feature type="region of interest" description="Disordered" evidence="8">
    <location>
        <begin position="510"/>
        <end position="550"/>
    </location>
</feature>
<feature type="region of interest" description="Disordered" evidence="8">
    <location>
        <begin position="1090"/>
        <end position="1109"/>
    </location>
</feature>
<dbReference type="AlphaFoldDB" id="A0A182NHH0"/>
<feature type="region of interest" description="Disordered" evidence="8">
    <location>
        <begin position="104"/>
        <end position="161"/>
    </location>
</feature>
<dbReference type="PANTHER" id="PTHR21541:SF3">
    <property type="entry name" value="STRUCTURE-SPECIFIC ENDONUCLEASE SUBUNIT SLX4"/>
    <property type="match status" value="1"/>
</dbReference>
<dbReference type="PANTHER" id="PTHR21541">
    <property type="entry name" value="BTB POZ DOMAIN CONTAINING 12"/>
    <property type="match status" value="1"/>
</dbReference>
<dbReference type="Proteomes" id="UP000075884">
    <property type="component" value="Unassembled WGS sequence"/>
</dbReference>
<name>A0A182NHH0_9DIPT</name>
<feature type="compositionally biased region" description="Basic and acidic residues" evidence="8">
    <location>
        <begin position="514"/>
        <end position="531"/>
    </location>
</feature>
<dbReference type="GO" id="GO:0006281">
    <property type="term" value="P:DNA repair"/>
    <property type="evidence" value="ECO:0007669"/>
    <property type="project" value="UniProtKB-KW"/>
</dbReference>
<keyword evidence="10" id="KW-1185">Reference proteome</keyword>
<dbReference type="GO" id="GO:0033557">
    <property type="term" value="C:Slx1-Slx4 complex"/>
    <property type="evidence" value="ECO:0007669"/>
    <property type="project" value="InterPro"/>
</dbReference>
<feature type="compositionally biased region" description="Basic and acidic residues" evidence="8">
    <location>
        <begin position="147"/>
        <end position="161"/>
    </location>
</feature>
<protein>
    <recommendedName>
        <fullName evidence="7">Structure-specific endonuclease subunit SLX4</fullName>
    </recommendedName>
</protein>
<keyword evidence="6" id="KW-0539">Nucleus</keyword>
<dbReference type="VEuPathDB" id="VectorBase:ADIR007093"/>
<keyword evidence="5" id="KW-0234">DNA repair</keyword>
<sequence length="1226" mass="138173">MSKRLKFSKLRLVKPIDSVDPPTGAVPAEPNNVVSKYFASEMKETSASQATFIETVSEVSVNNEEAFNEQHSCRSTALTNACLNDASKLPKLRKRTSEGNALISTFLSTPSSNPAVGDDDFEEPKAGASAQLVKRTKVQRTSNKPKKPADKRPKKQGDIRKVFRRYKNDHELLHKLLQEHSTPEQIDPEQLQMALAMSRSLADQEYSPDLVPIEEAEECEPPTSSSDASNERRIVGIRTTLEQFGFRCKNSYTDYDLNVIFGKAGTKNVKKIKHKRATNLQHRSREELTTFSESQAKKLFLSEACVEQQAPLPLECLESSYRSTLFWIAQTEQSSERLMEKYYVPELLEANPAPVGCLLKDWRSIPGRECTPEKVKDGMQKGKAKELPTVEETEKSARMSSPDLFDDCEQDEEGTNAVCDNSSGTSECVAPYIHCSGIETSNESVKFIEHSVSNVPAYDNTAEHIIAKRNQFLNNTEFLEENTVRSCNEERLKMNDQTSIDPVVVVIDNSSEDEDKHDSSEDEYTASKESPHSPQPLFDRSSENIFEDTDPNPIVSFEVYSSEEEKIPAATPAIQLGTMQANGEIKVIDHVLTNNTEKQVQCNEHEQNGSLHQNVPNLEIANASTIERRNFGSCAMQTLLASGKELSFHRLAVKARLSEATQDAVRLVETVDLSNSEEQHGVSENSNQMQDIEMSDEPLGYQCSQSRDTQDDDILYISDDEVNYSIRCELTRAYGSETAKEEMGSPLKEDANKTLPYYMPEPNTDRYQGNANNSVPVVSDNQSDTEMEILTISSNEIVDQPVTTNCNENTFAYLDNLVKEFNLPPLRTQPRTGCNSSSQSQVYEPIVEAIGCATVSEKRNTSDERANHQTPTEINMTDATADKQLRSQMMVDERNSTDAGNKAARISDLLSDYIKNYEEPKFYEKETETELITSHEPPAENVCSLATGPPGSRVLSRYKSCSQFESPKDRSSLKRIASDTNFFSSSTPKEKDLHLRNGKDNFQNKFEELKMVTEEITLAEYVIRTGNATETAPFYEDMSTPEIERELFKFGLKALKRSKAVRMLNHIFDEMHPYVVVMERKHEHLPLKTNSCSEVESSKNSNEHVQSPSSLVVLERPQKCPFKLDDNFINHFLPSKPRKKVAWCAVPLHISFFNLVSENESLQRQILRYDPIDLEYIYGVLKDAGLRYETNDLIAYLDKHCITFRTTATGVDRTTKAGKTRNDGRK</sequence>
<reference evidence="10" key="1">
    <citation type="submission" date="2013-03" db="EMBL/GenBank/DDBJ databases">
        <title>The Genome Sequence of Anopheles dirus WRAIR2.</title>
        <authorList>
            <consortium name="The Broad Institute Genomics Platform"/>
            <person name="Neafsey D.E."/>
            <person name="Walton C."/>
            <person name="Walker B."/>
            <person name="Young S.K."/>
            <person name="Zeng Q."/>
            <person name="Gargeya S."/>
            <person name="Fitzgerald M."/>
            <person name="Haas B."/>
            <person name="Abouelleil A."/>
            <person name="Allen A.W."/>
            <person name="Alvarado L."/>
            <person name="Arachchi H.M."/>
            <person name="Berlin A.M."/>
            <person name="Chapman S.B."/>
            <person name="Gainer-Dewar J."/>
            <person name="Goldberg J."/>
            <person name="Griggs A."/>
            <person name="Gujja S."/>
            <person name="Hansen M."/>
            <person name="Howarth C."/>
            <person name="Imamovic A."/>
            <person name="Ireland A."/>
            <person name="Larimer J."/>
            <person name="McCowan C."/>
            <person name="Murphy C."/>
            <person name="Pearson M."/>
            <person name="Poon T.W."/>
            <person name="Priest M."/>
            <person name="Roberts A."/>
            <person name="Saif S."/>
            <person name="Shea T."/>
            <person name="Sisk P."/>
            <person name="Sykes S."/>
            <person name="Wortman J."/>
            <person name="Nusbaum C."/>
            <person name="Birren B."/>
        </authorList>
    </citation>
    <scope>NUCLEOTIDE SEQUENCE [LARGE SCALE GENOMIC DNA]</scope>
    <source>
        <strain evidence="10">WRAIR2</strain>
    </source>
</reference>
<keyword evidence="4" id="KW-0233">DNA recombination</keyword>
<dbReference type="CDD" id="cd22999">
    <property type="entry name" value="SAP_SLX4"/>
    <property type="match status" value="1"/>
</dbReference>
<feature type="compositionally biased region" description="Basic and acidic residues" evidence="8">
    <location>
        <begin position="373"/>
        <end position="397"/>
    </location>
</feature>
<evidence type="ECO:0000256" key="4">
    <source>
        <dbReference type="ARBA" id="ARBA00023172"/>
    </source>
</evidence>
<evidence type="ECO:0000256" key="3">
    <source>
        <dbReference type="ARBA" id="ARBA00022763"/>
    </source>
</evidence>
<evidence type="ECO:0000256" key="2">
    <source>
        <dbReference type="ARBA" id="ARBA00006661"/>
    </source>
</evidence>
<feature type="compositionally biased region" description="Basic residues" evidence="8">
    <location>
        <begin position="134"/>
        <end position="146"/>
    </location>
</feature>